<evidence type="ECO:0000256" key="2">
    <source>
        <dbReference type="ARBA" id="ARBA00007928"/>
    </source>
</evidence>
<feature type="transmembrane region" description="Helical" evidence="7">
    <location>
        <begin position="146"/>
        <end position="168"/>
    </location>
</feature>
<feature type="transmembrane region" description="Helical" evidence="7">
    <location>
        <begin position="41"/>
        <end position="65"/>
    </location>
</feature>
<dbReference type="Pfam" id="PF01810">
    <property type="entry name" value="LysE"/>
    <property type="match status" value="1"/>
</dbReference>
<dbReference type="OrthoDB" id="9804822at2"/>
<evidence type="ECO:0000256" key="3">
    <source>
        <dbReference type="ARBA" id="ARBA00022475"/>
    </source>
</evidence>
<dbReference type="PANTHER" id="PTHR30086">
    <property type="entry name" value="ARGININE EXPORTER PROTEIN ARGO"/>
    <property type="match status" value="1"/>
</dbReference>
<keyword evidence="3" id="KW-1003">Cell membrane</keyword>
<evidence type="ECO:0000256" key="7">
    <source>
        <dbReference type="SAM" id="Phobius"/>
    </source>
</evidence>
<comment type="subcellular location">
    <subcellularLocation>
        <location evidence="1">Cell membrane</location>
        <topology evidence="1">Multi-pass membrane protein</topology>
    </subcellularLocation>
</comment>
<feature type="transmembrane region" description="Helical" evidence="7">
    <location>
        <begin position="188"/>
        <end position="205"/>
    </location>
</feature>
<dbReference type="InterPro" id="IPR001123">
    <property type="entry name" value="LeuE-type"/>
</dbReference>
<evidence type="ECO:0000256" key="5">
    <source>
        <dbReference type="ARBA" id="ARBA00022989"/>
    </source>
</evidence>
<dbReference type="EMBL" id="RQXV01000001">
    <property type="protein sequence ID" value="RRD01673.1"/>
    <property type="molecule type" value="Genomic_DNA"/>
</dbReference>
<keyword evidence="4 7" id="KW-0812">Transmembrane</keyword>
<evidence type="ECO:0000256" key="1">
    <source>
        <dbReference type="ARBA" id="ARBA00004651"/>
    </source>
</evidence>
<feature type="transmembrane region" description="Helical" evidence="7">
    <location>
        <begin position="6"/>
        <end position="29"/>
    </location>
</feature>
<feature type="transmembrane region" description="Helical" evidence="7">
    <location>
        <begin position="71"/>
        <end position="88"/>
    </location>
</feature>
<keyword evidence="5 7" id="KW-1133">Transmembrane helix</keyword>
<dbReference type="AlphaFoldDB" id="A0A3P1SZW1"/>
<dbReference type="GO" id="GO:0042970">
    <property type="term" value="F:homoserine transmembrane transporter activity"/>
    <property type="evidence" value="ECO:0007669"/>
    <property type="project" value="TreeGrafter"/>
</dbReference>
<keyword evidence="6 7" id="KW-0472">Membrane</keyword>
<accession>A0A3P1SZW1</accession>
<dbReference type="GO" id="GO:0005886">
    <property type="term" value="C:plasma membrane"/>
    <property type="evidence" value="ECO:0007669"/>
    <property type="project" value="UniProtKB-SubCell"/>
</dbReference>
<dbReference type="PIRSF" id="PIRSF006324">
    <property type="entry name" value="LeuE"/>
    <property type="match status" value="1"/>
</dbReference>
<comment type="similarity">
    <text evidence="2">Belongs to the Rht family.</text>
</comment>
<evidence type="ECO:0000256" key="6">
    <source>
        <dbReference type="ARBA" id="ARBA00023136"/>
    </source>
</evidence>
<sequence length="206" mass="22560">MSLETWLLFCSASLLVILIPGPLSLLMVTNSLNHGIVRSSPAFLGGVSASLILLIASATGLGALLLASEQIFSLIRYCGAVYLIWLGYQAWMEARNKVSTNKTEQPVSPTFRSMFSRAFLLGISNPKDILFFIAFLPQFIDPQSSLISQLIVMSASWCVLDLFCKLTYGSSARLLAPALQKQRNMQRFNRLSAGLFVSAGTAVFLR</sequence>
<protein>
    <submittedName>
        <fullName evidence="8">LysE family translocator</fullName>
    </submittedName>
</protein>
<dbReference type="Proteomes" id="UP000267535">
    <property type="component" value="Unassembled WGS sequence"/>
</dbReference>
<keyword evidence="9" id="KW-1185">Reference proteome</keyword>
<reference evidence="8 9" key="1">
    <citation type="submission" date="2018-11" db="EMBL/GenBank/DDBJ databases">
        <title>The draft genome sequence of Amphritea balenae JAMM 1525T.</title>
        <authorList>
            <person name="Fang Z."/>
            <person name="Zhang Y."/>
            <person name="Han X."/>
        </authorList>
    </citation>
    <scope>NUCLEOTIDE SEQUENCE [LARGE SCALE GENOMIC DNA]</scope>
    <source>
        <strain evidence="8 9">JAMM 1525</strain>
    </source>
</reference>
<evidence type="ECO:0000256" key="4">
    <source>
        <dbReference type="ARBA" id="ARBA00022692"/>
    </source>
</evidence>
<name>A0A3P1SZW1_9GAMM</name>
<organism evidence="8 9">
    <name type="scientific">Amphritea balenae</name>
    <dbReference type="NCBI Taxonomy" id="452629"/>
    <lineage>
        <taxon>Bacteria</taxon>
        <taxon>Pseudomonadati</taxon>
        <taxon>Pseudomonadota</taxon>
        <taxon>Gammaproteobacteria</taxon>
        <taxon>Oceanospirillales</taxon>
        <taxon>Oceanospirillaceae</taxon>
        <taxon>Amphritea</taxon>
    </lineage>
</organism>
<comment type="caution">
    <text evidence="8">The sequence shown here is derived from an EMBL/GenBank/DDBJ whole genome shotgun (WGS) entry which is preliminary data.</text>
</comment>
<proteinExistence type="inferred from homology"/>
<evidence type="ECO:0000313" key="8">
    <source>
        <dbReference type="EMBL" id="RRD01673.1"/>
    </source>
</evidence>
<evidence type="ECO:0000313" key="9">
    <source>
        <dbReference type="Proteomes" id="UP000267535"/>
    </source>
</evidence>
<gene>
    <name evidence="8" type="ORF">EHS89_03715</name>
</gene>
<dbReference type="RefSeq" id="WP_124924746.1">
    <property type="nucleotide sequence ID" value="NZ_BMOH01000001.1"/>
</dbReference>
<dbReference type="PANTHER" id="PTHR30086:SF14">
    <property type="entry name" value="HOMOSERINE_HOMOSERINE LACTONE EFFLUX PROTEIN"/>
    <property type="match status" value="1"/>
</dbReference>